<keyword evidence="2" id="KW-1185">Reference proteome</keyword>
<dbReference type="Proteomes" id="UP000245206">
    <property type="component" value="Unassembled WGS sequence"/>
</dbReference>
<dbReference type="OrthoDB" id="332344at2"/>
<proteinExistence type="predicted"/>
<evidence type="ECO:0000313" key="1">
    <source>
        <dbReference type="EMBL" id="GBF41014.1"/>
    </source>
</evidence>
<gene>
    <name evidence="1" type="ORF">LPTSP2_02820</name>
</gene>
<reference evidence="2" key="1">
    <citation type="journal article" date="2019" name="Microbiol. Immunol.">
        <title>Molecular and phenotypic characterization of Leptospira johnsonii sp. nov., Leptospira ellinghausenii sp. nov. and Leptospira ryugenii sp. nov. isolated from soil and water in Japan.</title>
        <authorList>
            <person name="Masuzawa T."/>
            <person name="Saito M."/>
            <person name="Nakao R."/>
            <person name="Nikaido Y."/>
            <person name="Matsumoto M."/>
            <person name="Ogawa M."/>
            <person name="Yokoyama M."/>
            <person name="Hidaka Y."/>
            <person name="Tomita J."/>
            <person name="Sakakibara K."/>
            <person name="Suzuki K."/>
            <person name="Yasuda S."/>
            <person name="Sato H."/>
            <person name="Yamaguchi M."/>
            <person name="Yoshida S.I."/>
            <person name="Koizumi N."/>
            <person name="Kawamura Y."/>
        </authorList>
    </citation>
    <scope>NUCLEOTIDE SEQUENCE [LARGE SCALE GENOMIC DNA]</scope>
    <source>
        <strain evidence="2">E18</strain>
    </source>
</reference>
<dbReference type="InterPro" id="IPR031029">
    <property type="entry name" value="Lepto_8Cys"/>
</dbReference>
<keyword evidence="1" id="KW-0449">Lipoprotein</keyword>
<sequence>MKQQSKWILVLCLVLFGSNCQDIVEQKCQLACEKFVTCTEEELKLTLAPDVKRTGRIQCMDGCTTHNSDILQCFDQEPNSCKGFGQCLVQIGTFE</sequence>
<dbReference type="EMBL" id="BFAZ01000002">
    <property type="protein sequence ID" value="GBF41014.1"/>
    <property type="molecule type" value="Genomic_DNA"/>
</dbReference>
<evidence type="ECO:0000313" key="2">
    <source>
        <dbReference type="Proteomes" id="UP000245206"/>
    </source>
</evidence>
<accession>A0A2P2D8P2</accession>
<protein>
    <submittedName>
        <fullName evidence="1">Lipoprotein</fullName>
    </submittedName>
</protein>
<comment type="caution">
    <text evidence="1">The sequence shown here is derived from an EMBL/GenBank/DDBJ whole genome shotgun (WGS) entry which is preliminary data.</text>
</comment>
<organism evidence="1 2">
    <name type="scientific">Leptospira ellinghausenii</name>
    <dbReference type="NCBI Taxonomy" id="1917822"/>
    <lineage>
        <taxon>Bacteria</taxon>
        <taxon>Pseudomonadati</taxon>
        <taxon>Spirochaetota</taxon>
        <taxon>Spirochaetia</taxon>
        <taxon>Leptospirales</taxon>
        <taxon>Leptospiraceae</taxon>
        <taxon>Leptospira</taxon>
    </lineage>
</organism>
<dbReference type="AlphaFoldDB" id="A0A2P2D8P2"/>
<dbReference type="RefSeq" id="WP_108958254.1">
    <property type="nucleotide sequence ID" value="NZ_BFAZ01000002.1"/>
</dbReference>
<name>A0A2P2D8P2_9LEPT</name>
<dbReference type="NCBIfam" id="TIGR04453">
    <property type="entry name" value="Lepto_8Cys"/>
    <property type="match status" value="1"/>
</dbReference>